<dbReference type="AlphaFoldDB" id="A0A0A9B3D3"/>
<name>A0A0A9B3D3_ARUDO</name>
<accession>A0A0A9B3D3</accession>
<reference evidence="1" key="2">
    <citation type="journal article" date="2015" name="Data Brief">
        <title>Shoot transcriptome of the giant reed, Arundo donax.</title>
        <authorList>
            <person name="Barrero R.A."/>
            <person name="Guerrero F.D."/>
            <person name="Moolhuijzen P."/>
            <person name="Goolsby J.A."/>
            <person name="Tidwell J."/>
            <person name="Bellgard S.E."/>
            <person name="Bellgard M.I."/>
        </authorList>
    </citation>
    <scope>NUCLEOTIDE SEQUENCE</scope>
    <source>
        <tissue evidence="1">Shoot tissue taken approximately 20 cm above the soil surface</tissue>
    </source>
</reference>
<protein>
    <submittedName>
        <fullName evidence="1">Uncharacterized protein</fullName>
    </submittedName>
</protein>
<sequence>MTKGVSRKKKALGAKRAVTHCLELKRA</sequence>
<proteinExistence type="predicted"/>
<evidence type="ECO:0000313" key="1">
    <source>
        <dbReference type="EMBL" id="JAD53847.1"/>
    </source>
</evidence>
<dbReference type="EMBL" id="GBRH01244048">
    <property type="protein sequence ID" value="JAD53847.1"/>
    <property type="molecule type" value="Transcribed_RNA"/>
</dbReference>
<reference evidence="1" key="1">
    <citation type="submission" date="2014-09" db="EMBL/GenBank/DDBJ databases">
        <authorList>
            <person name="Magalhaes I.L.F."/>
            <person name="Oliveira U."/>
            <person name="Santos F.R."/>
            <person name="Vidigal T.H.D.A."/>
            <person name="Brescovit A.D."/>
            <person name="Santos A.J."/>
        </authorList>
    </citation>
    <scope>NUCLEOTIDE SEQUENCE</scope>
    <source>
        <tissue evidence="1">Shoot tissue taken approximately 20 cm above the soil surface</tissue>
    </source>
</reference>
<organism evidence="1">
    <name type="scientific">Arundo donax</name>
    <name type="common">Giant reed</name>
    <name type="synonym">Donax arundinaceus</name>
    <dbReference type="NCBI Taxonomy" id="35708"/>
    <lineage>
        <taxon>Eukaryota</taxon>
        <taxon>Viridiplantae</taxon>
        <taxon>Streptophyta</taxon>
        <taxon>Embryophyta</taxon>
        <taxon>Tracheophyta</taxon>
        <taxon>Spermatophyta</taxon>
        <taxon>Magnoliopsida</taxon>
        <taxon>Liliopsida</taxon>
        <taxon>Poales</taxon>
        <taxon>Poaceae</taxon>
        <taxon>PACMAD clade</taxon>
        <taxon>Arundinoideae</taxon>
        <taxon>Arundineae</taxon>
        <taxon>Arundo</taxon>
    </lineage>
</organism>